<evidence type="ECO:0000313" key="2">
    <source>
        <dbReference type="EMBL" id="TQI93926.1"/>
    </source>
</evidence>
<feature type="domain" description="Na+-translocating membrane potential-generating system MpsC" evidence="1">
    <location>
        <begin position="9"/>
        <end position="114"/>
    </location>
</feature>
<reference evidence="2 3" key="1">
    <citation type="submission" date="2019-06" db="EMBL/GenBank/DDBJ databases">
        <title>Sequencing the genomes of 1000 actinobacteria strains.</title>
        <authorList>
            <person name="Klenk H.-P."/>
        </authorList>
    </citation>
    <scope>NUCLEOTIDE SEQUENCE [LARGE SCALE GENOMIC DNA]</scope>
    <source>
        <strain evidence="2 3">DSM 45679</strain>
    </source>
</reference>
<organism evidence="2 3">
    <name type="scientific">Amycolatopsis cihanbeyliensis</name>
    <dbReference type="NCBI Taxonomy" id="1128664"/>
    <lineage>
        <taxon>Bacteria</taxon>
        <taxon>Bacillati</taxon>
        <taxon>Actinomycetota</taxon>
        <taxon>Actinomycetes</taxon>
        <taxon>Pseudonocardiales</taxon>
        <taxon>Pseudonocardiaceae</taxon>
        <taxon>Amycolatopsis</taxon>
    </lineage>
</organism>
<evidence type="ECO:0000259" key="1">
    <source>
        <dbReference type="Pfam" id="PF10057"/>
    </source>
</evidence>
<proteinExistence type="predicted"/>
<name>A0A542CSW5_AMYCI</name>
<evidence type="ECO:0000313" key="3">
    <source>
        <dbReference type="Proteomes" id="UP000320876"/>
    </source>
</evidence>
<dbReference type="RefSeq" id="WP_170221055.1">
    <property type="nucleotide sequence ID" value="NZ_VFML01000002.1"/>
</dbReference>
<protein>
    <submittedName>
        <fullName evidence="2">Uncharacterized protein YbcI</fullName>
    </submittedName>
</protein>
<dbReference type="InterPro" id="IPR018745">
    <property type="entry name" value="MpsC"/>
</dbReference>
<sequence>MQITRAQRSAVAERITQLERSFYGRGPSNVKVSVSQDVPVSLVVLSIDSLTAADSVLSARGHREAVIRHHEALHDVTRADFINAVEDVVGSQVHAYLAQVHPDTGHAVRVFIFADSGDSRELDSLDDRDD</sequence>
<comment type="caution">
    <text evidence="2">The sequence shown here is derived from an EMBL/GenBank/DDBJ whole genome shotgun (WGS) entry which is preliminary data.</text>
</comment>
<dbReference type="Proteomes" id="UP000320876">
    <property type="component" value="Unassembled WGS sequence"/>
</dbReference>
<accession>A0A542CSW5</accession>
<dbReference type="AlphaFoldDB" id="A0A542CSW5"/>
<keyword evidence="3" id="KW-1185">Reference proteome</keyword>
<gene>
    <name evidence="2" type="ORF">FB471_6072</name>
</gene>
<dbReference type="Pfam" id="PF10057">
    <property type="entry name" value="MpsC"/>
    <property type="match status" value="1"/>
</dbReference>
<dbReference type="EMBL" id="VFML01000002">
    <property type="protein sequence ID" value="TQI93926.1"/>
    <property type="molecule type" value="Genomic_DNA"/>
</dbReference>